<feature type="domain" description="Glycosyl transferase family 1" evidence="2">
    <location>
        <begin position="185"/>
        <end position="323"/>
    </location>
</feature>
<organism evidence="4 5">
    <name type="scientific">Dictyobacter arantiisoli</name>
    <dbReference type="NCBI Taxonomy" id="2014874"/>
    <lineage>
        <taxon>Bacteria</taxon>
        <taxon>Bacillati</taxon>
        <taxon>Chloroflexota</taxon>
        <taxon>Ktedonobacteria</taxon>
        <taxon>Ktedonobacterales</taxon>
        <taxon>Dictyobacteraceae</taxon>
        <taxon>Dictyobacter</taxon>
    </lineage>
</organism>
<dbReference type="Pfam" id="PF00534">
    <property type="entry name" value="Glycos_transf_1"/>
    <property type="match status" value="1"/>
</dbReference>
<evidence type="ECO:0000313" key="5">
    <source>
        <dbReference type="Proteomes" id="UP000322530"/>
    </source>
</evidence>
<reference evidence="4 5" key="1">
    <citation type="submission" date="2019-01" db="EMBL/GenBank/DDBJ databases">
        <title>Draft genome sequence of Dictyobacter sp. Uno17.</title>
        <authorList>
            <person name="Wang C.M."/>
            <person name="Zheng Y."/>
            <person name="Sakai Y."/>
            <person name="Abe K."/>
            <person name="Yokota A."/>
            <person name="Yabe S."/>
        </authorList>
    </citation>
    <scope>NUCLEOTIDE SEQUENCE [LARGE SCALE GENOMIC DNA]</scope>
    <source>
        <strain evidence="4 5">Uno17</strain>
    </source>
</reference>
<dbReference type="PANTHER" id="PTHR45947">
    <property type="entry name" value="SULFOQUINOVOSYL TRANSFERASE SQD2"/>
    <property type="match status" value="1"/>
</dbReference>
<dbReference type="AlphaFoldDB" id="A0A5A5TKQ9"/>
<evidence type="ECO:0000256" key="1">
    <source>
        <dbReference type="SAM" id="MobiDB-lite"/>
    </source>
</evidence>
<dbReference type="Proteomes" id="UP000322530">
    <property type="component" value="Unassembled WGS sequence"/>
</dbReference>
<dbReference type="InterPro" id="IPR050194">
    <property type="entry name" value="Glycosyltransferase_grp1"/>
</dbReference>
<feature type="compositionally biased region" description="Polar residues" evidence="1">
    <location>
        <begin position="394"/>
        <end position="413"/>
    </location>
</feature>
<name>A0A5A5TKQ9_9CHLR</name>
<proteinExistence type="predicted"/>
<feature type="region of interest" description="Disordered" evidence="1">
    <location>
        <begin position="394"/>
        <end position="425"/>
    </location>
</feature>
<feature type="domain" description="Glycosyltransferase subfamily 4-like N-terminal" evidence="3">
    <location>
        <begin position="18"/>
        <end position="160"/>
    </location>
</feature>
<evidence type="ECO:0000259" key="3">
    <source>
        <dbReference type="Pfam" id="PF13439"/>
    </source>
</evidence>
<evidence type="ECO:0000259" key="2">
    <source>
        <dbReference type="Pfam" id="PF00534"/>
    </source>
</evidence>
<keyword evidence="4" id="KW-0808">Transferase</keyword>
<protein>
    <submittedName>
        <fullName evidence="4">Glycosyl transferase</fullName>
    </submittedName>
</protein>
<dbReference type="Gene3D" id="3.40.50.2000">
    <property type="entry name" value="Glycogen Phosphorylase B"/>
    <property type="match status" value="2"/>
</dbReference>
<dbReference type="EMBL" id="BIXY01000129">
    <property type="protein sequence ID" value="GCF11633.1"/>
    <property type="molecule type" value="Genomic_DNA"/>
</dbReference>
<comment type="caution">
    <text evidence="4">The sequence shown here is derived from an EMBL/GenBank/DDBJ whole genome shotgun (WGS) entry which is preliminary data.</text>
</comment>
<keyword evidence="5" id="KW-1185">Reference proteome</keyword>
<dbReference type="InterPro" id="IPR028098">
    <property type="entry name" value="Glyco_trans_4-like_N"/>
</dbReference>
<sequence>MKIAHIAPPWITIPPKNYGGTENVIYNIVEEQVAQGHDVTLFAPGDARTSARLISFFSRSLLESGVPWQAHLKAYFHTYKAIEYLKNHQFDIVHTHLSSSADMYTFPLASQLSIPMVTTLHSRFPFDRVQEWTGDADDFYMEWIKSVPMIAISESAKAEVTYPLHFVGTVPHGLPMHEFKPTTLHPENYLAWMGRFVPEKGAHTAIEVARATGLPLILAGTIDRHIPVSIEYFEREIKPSIDGRQIKYIGPVNMQEKIALLSGARAFLNPITWEEPFGMVILEAMAVGCPVISFARGAAPEVLAHGESGFLVRDKQEMIRALAQIDRLDRRTIRDYVDRNFSAQSMVKKYSEIYQRVRTAHLLKTVRMKRSVADTITSTIPIITTTRPLASNSEAVTGNYSVPSVSRTPQRPQISYEVDQKSIRQ</sequence>
<dbReference type="InterPro" id="IPR001296">
    <property type="entry name" value="Glyco_trans_1"/>
</dbReference>
<accession>A0A5A5TKQ9</accession>
<dbReference type="RefSeq" id="WP_149404454.1">
    <property type="nucleotide sequence ID" value="NZ_BIXY01000129.1"/>
</dbReference>
<dbReference type="SUPFAM" id="SSF53756">
    <property type="entry name" value="UDP-Glycosyltransferase/glycogen phosphorylase"/>
    <property type="match status" value="1"/>
</dbReference>
<dbReference type="GO" id="GO:0016757">
    <property type="term" value="F:glycosyltransferase activity"/>
    <property type="evidence" value="ECO:0007669"/>
    <property type="project" value="InterPro"/>
</dbReference>
<dbReference type="PANTHER" id="PTHR45947:SF3">
    <property type="entry name" value="SULFOQUINOVOSYL TRANSFERASE SQD2"/>
    <property type="match status" value="1"/>
</dbReference>
<dbReference type="Pfam" id="PF13439">
    <property type="entry name" value="Glyco_transf_4"/>
    <property type="match status" value="1"/>
</dbReference>
<dbReference type="CDD" id="cd03802">
    <property type="entry name" value="GT4_AviGT4-like"/>
    <property type="match status" value="1"/>
</dbReference>
<evidence type="ECO:0000313" key="4">
    <source>
        <dbReference type="EMBL" id="GCF11633.1"/>
    </source>
</evidence>
<dbReference type="OrthoDB" id="9764657at2"/>
<gene>
    <name evidence="4" type="ORF">KDI_51970</name>
</gene>